<keyword evidence="8" id="KW-1185">Reference proteome</keyword>
<dbReference type="SUPFAM" id="SSF46689">
    <property type="entry name" value="Homeodomain-like"/>
    <property type="match status" value="1"/>
</dbReference>
<dbReference type="InterPro" id="IPR008422">
    <property type="entry name" value="KN_HD"/>
</dbReference>
<dbReference type="CDD" id="cd00086">
    <property type="entry name" value="homeodomain"/>
    <property type="match status" value="1"/>
</dbReference>
<evidence type="ECO:0000313" key="7">
    <source>
        <dbReference type="EMBL" id="KAH7082273.1"/>
    </source>
</evidence>
<feature type="domain" description="Homeobox" evidence="6">
    <location>
        <begin position="216"/>
        <end position="275"/>
    </location>
</feature>
<dbReference type="InterPro" id="IPR009057">
    <property type="entry name" value="Homeodomain-like_sf"/>
</dbReference>
<evidence type="ECO:0000259" key="6">
    <source>
        <dbReference type="PROSITE" id="PS50071"/>
    </source>
</evidence>
<dbReference type="GO" id="GO:0005634">
    <property type="term" value="C:nucleus"/>
    <property type="evidence" value="ECO:0007669"/>
    <property type="project" value="UniProtKB-SubCell"/>
</dbReference>
<evidence type="ECO:0000256" key="4">
    <source>
        <dbReference type="PROSITE-ProRule" id="PRU00108"/>
    </source>
</evidence>
<evidence type="ECO:0000256" key="1">
    <source>
        <dbReference type="ARBA" id="ARBA00023125"/>
    </source>
</evidence>
<proteinExistence type="predicted"/>
<dbReference type="InterPro" id="IPR050224">
    <property type="entry name" value="TALE_homeobox"/>
</dbReference>
<feature type="DNA-binding region" description="Homeobox" evidence="4">
    <location>
        <begin position="218"/>
        <end position="276"/>
    </location>
</feature>
<dbReference type="PANTHER" id="PTHR11850">
    <property type="entry name" value="HOMEOBOX PROTEIN TRANSCRIPTION FACTORS"/>
    <property type="match status" value="1"/>
</dbReference>
<dbReference type="Proteomes" id="UP000813461">
    <property type="component" value="Unassembled WGS sequence"/>
</dbReference>
<dbReference type="Gene3D" id="1.10.10.60">
    <property type="entry name" value="Homeodomain-like"/>
    <property type="match status" value="1"/>
</dbReference>
<dbReference type="PROSITE" id="PS50071">
    <property type="entry name" value="HOMEOBOX_2"/>
    <property type="match status" value="1"/>
</dbReference>
<name>A0A8K0R3I2_9PLEO</name>
<keyword evidence="1 4" id="KW-0238">DNA-binding</keyword>
<sequence length="691" mass="77005">MLSPDDIAPKSKAASIWSFDSGYGSNTLEDDEACQPTSSPTLTLPNTSQHSVGLGISAFWNVHVEDQLHLRRSQSPIDPVVTKVNVFTAKEYSTSHLPLPTRSDDSASCVTCQFWCITNPGQGTKCNGCQYRECIRPEMLHVTNTKPKPKLVVPRLEIPKSTRSELSSARQTKSRCSACELAQSIDPRTASACSSCARDSKLLSPSSPCCPSTVRRSCAKRPSKLPQHALHSLRAWLREHRDDPYPSPDVKRTLAQQCGITEKQVTTWFTNTRARKLPLPNDRSYPNSEDDGTYESDLSSISNTPVATSSATFGYSTPTSHQPPSFYAGPSTSEPAQLTLQTSRRGKKKDYRRLNTISPIDESPVPRTPATPSPNPNGPEQEMWHCTFCYQALVPKSWRRHEETQHRPKYQWTCLATPPRIPVLSRTGTSSLCAFCSAKNPSDDHFQHSHRIAECSRKSEAERTFGRPDHLRQHVKNFHRTSLLDMVRDKWRKDGPGKNIHEGWTCGFCAQELKTWDSRETHIANHFKDGVHISAWQDYPQTAGATANADNDRRRSLREDHAAMMAKLKNKLLGRSNRQPEYPSTTQSHFSNTFAPFPASTGCSNVIVTPASSTIPTIGLRVTMPDTSMADFDFSGVSTAGAFDIGFPLVGTDFNIPFGSDAMPTDYETMVDTDLYGNYIDYQGNWEHDLQ</sequence>
<feature type="compositionally biased region" description="Polar residues" evidence="5">
    <location>
        <begin position="296"/>
        <end position="323"/>
    </location>
</feature>
<keyword evidence="3 4" id="KW-0539">Nucleus</keyword>
<evidence type="ECO:0000256" key="2">
    <source>
        <dbReference type="ARBA" id="ARBA00023155"/>
    </source>
</evidence>
<dbReference type="GO" id="GO:0003677">
    <property type="term" value="F:DNA binding"/>
    <property type="evidence" value="ECO:0007669"/>
    <property type="project" value="UniProtKB-UniRule"/>
</dbReference>
<comment type="caution">
    <text evidence="7">The sequence shown here is derived from an EMBL/GenBank/DDBJ whole genome shotgun (WGS) entry which is preliminary data.</text>
</comment>
<evidence type="ECO:0000256" key="5">
    <source>
        <dbReference type="SAM" id="MobiDB-lite"/>
    </source>
</evidence>
<evidence type="ECO:0000256" key="3">
    <source>
        <dbReference type="ARBA" id="ARBA00023242"/>
    </source>
</evidence>
<protein>
    <recommendedName>
        <fullName evidence="6">Homeobox domain-containing protein</fullName>
    </recommendedName>
</protein>
<organism evidence="7 8">
    <name type="scientific">Paraphoma chrysanthemicola</name>
    <dbReference type="NCBI Taxonomy" id="798071"/>
    <lineage>
        <taxon>Eukaryota</taxon>
        <taxon>Fungi</taxon>
        <taxon>Dikarya</taxon>
        <taxon>Ascomycota</taxon>
        <taxon>Pezizomycotina</taxon>
        <taxon>Dothideomycetes</taxon>
        <taxon>Pleosporomycetidae</taxon>
        <taxon>Pleosporales</taxon>
        <taxon>Pleosporineae</taxon>
        <taxon>Phaeosphaeriaceae</taxon>
        <taxon>Paraphoma</taxon>
    </lineage>
</organism>
<comment type="subcellular location">
    <subcellularLocation>
        <location evidence="4">Nucleus</location>
    </subcellularLocation>
</comment>
<feature type="region of interest" description="Disordered" evidence="5">
    <location>
        <begin position="276"/>
        <end position="379"/>
    </location>
</feature>
<dbReference type="Pfam" id="PF05920">
    <property type="entry name" value="Homeobox_KN"/>
    <property type="match status" value="1"/>
</dbReference>
<dbReference type="AlphaFoldDB" id="A0A8K0R3I2"/>
<dbReference type="OrthoDB" id="10056939at2759"/>
<accession>A0A8K0R3I2</accession>
<reference evidence="7" key="1">
    <citation type="journal article" date="2021" name="Nat. Commun.">
        <title>Genetic determinants of endophytism in the Arabidopsis root mycobiome.</title>
        <authorList>
            <person name="Mesny F."/>
            <person name="Miyauchi S."/>
            <person name="Thiergart T."/>
            <person name="Pickel B."/>
            <person name="Atanasova L."/>
            <person name="Karlsson M."/>
            <person name="Huettel B."/>
            <person name="Barry K.W."/>
            <person name="Haridas S."/>
            <person name="Chen C."/>
            <person name="Bauer D."/>
            <person name="Andreopoulos W."/>
            <person name="Pangilinan J."/>
            <person name="LaButti K."/>
            <person name="Riley R."/>
            <person name="Lipzen A."/>
            <person name="Clum A."/>
            <person name="Drula E."/>
            <person name="Henrissat B."/>
            <person name="Kohler A."/>
            <person name="Grigoriev I.V."/>
            <person name="Martin F.M."/>
            <person name="Hacquard S."/>
        </authorList>
    </citation>
    <scope>NUCLEOTIDE SEQUENCE</scope>
    <source>
        <strain evidence="7">MPI-SDFR-AT-0120</strain>
    </source>
</reference>
<feature type="compositionally biased region" description="Polar residues" evidence="5">
    <location>
        <begin position="330"/>
        <end position="343"/>
    </location>
</feature>
<dbReference type="InterPro" id="IPR001356">
    <property type="entry name" value="HD"/>
</dbReference>
<gene>
    <name evidence="7" type="ORF">FB567DRAFT_594761</name>
</gene>
<dbReference type="SMART" id="SM00389">
    <property type="entry name" value="HOX"/>
    <property type="match status" value="1"/>
</dbReference>
<dbReference type="GO" id="GO:0006355">
    <property type="term" value="P:regulation of DNA-templated transcription"/>
    <property type="evidence" value="ECO:0007669"/>
    <property type="project" value="InterPro"/>
</dbReference>
<evidence type="ECO:0000313" key="8">
    <source>
        <dbReference type="Proteomes" id="UP000813461"/>
    </source>
</evidence>
<keyword evidence="2 4" id="KW-0371">Homeobox</keyword>
<dbReference type="EMBL" id="JAGMVJ010000014">
    <property type="protein sequence ID" value="KAH7082273.1"/>
    <property type="molecule type" value="Genomic_DNA"/>
</dbReference>
<feature type="compositionally biased region" description="Pro residues" evidence="5">
    <location>
        <begin position="366"/>
        <end position="377"/>
    </location>
</feature>